<accession>A0A6S7IB77</accession>
<dbReference type="AlphaFoldDB" id="A0A6S7IB77"/>
<protein>
    <submittedName>
        <fullName evidence="1">Uncharacterized protein</fullName>
    </submittedName>
</protein>
<dbReference type="OrthoDB" id="371494at2759"/>
<feature type="non-terminal residue" evidence="1">
    <location>
        <position position="499"/>
    </location>
</feature>
<feature type="non-terminal residue" evidence="1">
    <location>
        <position position="1"/>
    </location>
</feature>
<evidence type="ECO:0000313" key="1">
    <source>
        <dbReference type="EMBL" id="CAB4014517.1"/>
    </source>
</evidence>
<dbReference type="EMBL" id="CACRXK020008338">
    <property type="protein sequence ID" value="CAB4014517.1"/>
    <property type="molecule type" value="Genomic_DNA"/>
</dbReference>
<evidence type="ECO:0000313" key="2">
    <source>
        <dbReference type="Proteomes" id="UP001152795"/>
    </source>
</evidence>
<comment type="caution">
    <text evidence="1">The sequence shown here is derived from an EMBL/GenBank/DDBJ whole genome shotgun (WGS) entry which is preliminary data.</text>
</comment>
<organism evidence="1 2">
    <name type="scientific">Paramuricea clavata</name>
    <name type="common">Red gorgonian</name>
    <name type="synonym">Violescent sea-whip</name>
    <dbReference type="NCBI Taxonomy" id="317549"/>
    <lineage>
        <taxon>Eukaryota</taxon>
        <taxon>Metazoa</taxon>
        <taxon>Cnidaria</taxon>
        <taxon>Anthozoa</taxon>
        <taxon>Octocorallia</taxon>
        <taxon>Malacalcyonacea</taxon>
        <taxon>Plexauridae</taxon>
        <taxon>Paramuricea</taxon>
    </lineage>
</organism>
<keyword evidence="2" id="KW-1185">Reference proteome</keyword>
<dbReference type="Proteomes" id="UP001152795">
    <property type="component" value="Unassembled WGS sequence"/>
</dbReference>
<name>A0A6S7IB77_PARCT</name>
<sequence length="499" mass="57392">TFFRGVDKHGNRTYVLQAPDDIDDEGLRIMSDDEGLRIIEKTIGYYDRHVFPCVACGMFAGPTLSTSCLYKIKQKAVTAHRLISSILLRFRRRSRSCDRSTVRHEGLWRGSSWKFRLRATPFDLRLPNARYFGVCFLPPYGTTSPTSDYDVGLIGKDSGLVAATFNTKFEEPDAFGKPSELVFDTNIYGYSLEYSMPSLFVDLSTFYTLLMPKLDFKPRYQMLELAGAYVKLHQHSSHTNKGFVQITNIMTRVIELGLKDNANQRSRQTSHLRRSAQKYIYFLVEREIMTPYGSSGSCIFSHKWHETLLEFLGSHELDNRLLLQILSCSGQLAQTTTPTLQKHSSQLKENKYCRIKGSRQDKIVSRNSIKHKLHSSFCCKHYTSPQITEWIGISNQSCDQLYTQYKIQVIIKSKFPKIRQFSMKILKIAFSHERREPPEVRPIPDSPNLQSHLAGEFGRKAANRKAANTLGEFGKKQVWDNVRESRNVRSKIKVMVSQY</sequence>
<gene>
    <name evidence="1" type="ORF">PACLA_8A061124</name>
</gene>
<reference evidence="1" key="1">
    <citation type="submission" date="2020-04" db="EMBL/GenBank/DDBJ databases">
        <authorList>
            <person name="Alioto T."/>
            <person name="Alioto T."/>
            <person name="Gomez Garrido J."/>
        </authorList>
    </citation>
    <scope>NUCLEOTIDE SEQUENCE</scope>
    <source>
        <strain evidence="1">A484AB</strain>
    </source>
</reference>
<proteinExistence type="predicted"/>